<dbReference type="SUPFAM" id="SSF47954">
    <property type="entry name" value="Cyclin-like"/>
    <property type="match status" value="1"/>
</dbReference>
<dbReference type="AlphaFoldDB" id="S7RBB8"/>
<feature type="compositionally biased region" description="Polar residues" evidence="1">
    <location>
        <begin position="221"/>
        <end position="230"/>
    </location>
</feature>
<proteinExistence type="predicted"/>
<dbReference type="InterPro" id="IPR006671">
    <property type="entry name" value="Cyclin_N"/>
</dbReference>
<dbReference type="CDD" id="cd20557">
    <property type="entry name" value="CYCLIN_ScPCL1-like"/>
    <property type="match status" value="1"/>
</dbReference>
<organism evidence="3 4">
    <name type="scientific">Gloeophyllum trabeum (strain ATCC 11539 / FP-39264 / Madison 617)</name>
    <name type="common">Brown rot fungus</name>
    <dbReference type="NCBI Taxonomy" id="670483"/>
    <lineage>
        <taxon>Eukaryota</taxon>
        <taxon>Fungi</taxon>
        <taxon>Dikarya</taxon>
        <taxon>Basidiomycota</taxon>
        <taxon>Agaricomycotina</taxon>
        <taxon>Agaricomycetes</taxon>
        <taxon>Gloeophyllales</taxon>
        <taxon>Gloeophyllaceae</taxon>
        <taxon>Gloeophyllum</taxon>
    </lineage>
</organism>
<evidence type="ECO:0000259" key="2">
    <source>
        <dbReference type="Pfam" id="PF00134"/>
    </source>
</evidence>
<dbReference type="RefSeq" id="XP_007869974.1">
    <property type="nucleotide sequence ID" value="XM_007871783.1"/>
</dbReference>
<evidence type="ECO:0000313" key="4">
    <source>
        <dbReference type="Proteomes" id="UP000030669"/>
    </source>
</evidence>
<dbReference type="PANTHER" id="PTHR15615:SF108">
    <property type="entry name" value="PROTEIN CNPPD1"/>
    <property type="match status" value="1"/>
</dbReference>
<dbReference type="HOGENOM" id="CLU_717745_0_0_1"/>
<gene>
    <name evidence="3" type="ORF">GLOTRDRAFT_140936</name>
</gene>
<dbReference type="GO" id="GO:0005634">
    <property type="term" value="C:nucleus"/>
    <property type="evidence" value="ECO:0007669"/>
    <property type="project" value="TreeGrafter"/>
</dbReference>
<evidence type="ECO:0000313" key="3">
    <source>
        <dbReference type="EMBL" id="EPQ51510.1"/>
    </source>
</evidence>
<feature type="region of interest" description="Disordered" evidence="1">
    <location>
        <begin position="158"/>
        <end position="182"/>
    </location>
</feature>
<dbReference type="EMBL" id="KB469310">
    <property type="protein sequence ID" value="EPQ51510.1"/>
    <property type="molecule type" value="Genomic_DNA"/>
</dbReference>
<dbReference type="Gene3D" id="1.10.472.10">
    <property type="entry name" value="Cyclin-like"/>
    <property type="match status" value="1"/>
</dbReference>
<dbReference type="PANTHER" id="PTHR15615">
    <property type="match status" value="1"/>
</dbReference>
<evidence type="ECO:0000256" key="1">
    <source>
        <dbReference type="SAM" id="MobiDB-lite"/>
    </source>
</evidence>
<keyword evidence="4" id="KW-1185">Reference proteome</keyword>
<feature type="region of interest" description="Disordered" evidence="1">
    <location>
        <begin position="196"/>
        <end position="257"/>
    </location>
</feature>
<dbReference type="GO" id="GO:0019901">
    <property type="term" value="F:protein kinase binding"/>
    <property type="evidence" value="ECO:0007669"/>
    <property type="project" value="InterPro"/>
</dbReference>
<dbReference type="Pfam" id="PF00134">
    <property type="entry name" value="Cyclin_N"/>
    <property type="match status" value="1"/>
</dbReference>
<dbReference type="GO" id="GO:0000307">
    <property type="term" value="C:cyclin-dependent protein kinase holoenzyme complex"/>
    <property type="evidence" value="ECO:0007669"/>
    <property type="project" value="TreeGrafter"/>
</dbReference>
<dbReference type="STRING" id="670483.S7RBB8"/>
<sequence length="385" mass="42436">MSHQAPHPDPDDFYKPYAAACFNYMSRTFQCSATIYSETSRKILVFQDFILHILRRGRLPPDVACTALFLLHRLKLKYPAAVSPRDGSPVFVAALILAHKALQDESYGVSSWATMTQGIMAIRNINQYERELLAHLEFETHIRPKELKGFARFKQEIDWPDQEPLSPSTTVAEASDSDERPTSVLEVAKEAYEAQPFIPPNPLDEVESIPGPGSSRLYLISTPQASSISLDSGGAKAGPRSTLPHAGRPPVQRMHTDPPALEESRLARATSNPSLASAMTFSPTFFARLSEHHARVTRSAGQSPQDPTRRPLAHGGHSSLGNMNGSIRRPTYGERAMTWSAPNGTPATVLPSLGNEEVADQLIVESRKDEEDSDVIRAYGAPTRW</sequence>
<dbReference type="InterPro" id="IPR036915">
    <property type="entry name" value="Cyclin-like_sf"/>
</dbReference>
<dbReference type="KEGG" id="gtr:GLOTRDRAFT_140936"/>
<dbReference type="OrthoDB" id="2789372at2759"/>
<dbReference type="GeneID" id="19304650"/>
<dbReference type="InterPro" id="IPR013922">
    <property type="entry name" value="Cyclin_PHO80-like"/>
</dbReference>
<name>S7RBB8_GLOTA</name>
<dbReference type="Proteomes" id="UP000030669">
    <property type="component" value="Unassembled WGS sequence"/>
</dbReference>
<accession>S7RBB8</accession>
<feature type="region of interest" description="Disordered" evidence="1">
    <location>
        <begin position="292"/>
        <end position="325"/>
    </location>
</feature>
<feature type="domain" description="Cyclin N-terminal" evidence="2">
    <location>
        <begin position="36"/>
        <end position="140"/>
    </location>
</feature>
<reference evidence="3 4" key="1">
    <citation type="journal article" date="2012" name="Science">
        <title>The Paleozoic origin of enzymatic lignin decomposition reconstructed from 31 fungal genomes.</title>
        <authorList>
            <person name="Floudas D."/>
            <person name="Binder M."/>
            <person name="Riley R."/>
            <person name="Barry K."/>
            <person name="Blanchette R.A."/>
            <person name="Henrissat B."/>
            <person name="Martinez A.T."/>
            <person name="Otillar R."/>
            <person name="Spatafora J.W."/>
            <person name="Yadav J.S."/>
            <person name="Aerts A."/>
            <person name="Benoit I."/>
            <person name="Boyd A."/>
            <person name="Carlson A."/>
            <person name="Copeland A."/>
            <person name="Coutinho P.M."/>
            <person name="de Vries R.P."/>
            <person name="Ferreira P."/>
            <person name="Findley K."/>
            <person name="Foster B."/>
            <person name="Gaskell J."/>
            <person name="Glotzer D."/>
            <person name="Gorecki P."/>
            <person name="Heitman J."/>
            <person name="Hesse C."/>
            <person name="Hori C."/>
            <person name="Igarashi K."/>
            <person name="Jurgens J.A."/>
            <person name="Kallen N."/>
            <person name="Kersten P."/>
            <person name="Kohler A."/>
            <person name="Kuees U."/>
            <person name="Kumar T.K.A."/>
            <person name="Kuo A."/>
            <person name="LaButti K."/>
            <person name="Larrondo L.F."/>
            <person name="Lindquist E."/>
            <person name="Ling A."/>
            <person name="Lombard V."/>
            <person name="Lucas S."/>
            <person name="Lundell T."/>
            <person name="Martin R."/>
            <person name="McLaughlin D.J."/>
            <person name="Morgenstern I."/>
            <person name="Morin E."/>
            <person name="Murat C."/>
            <person name="Nagy L.G."/>
            <person name="Nolan M."/>
            <person name="Ohm R.A."/>
            <person name="Patyshakuliyeva A."/>
            <person name="Rokas A."/>
            <person name="Ruiz-Duenas F.J."/>
            <person name="Sabat G."/>
            <person name="Salamov A."/>
            <person name="Samejima M."/>
            <person name="Schmutz J."/>
            <person name="Slot J.C."/>
            <person name="St John F."/>
            <person name="Stenlid J."/>
            <person name="Sun H."/>
            <person name="Sun S."/>
            <person name="Syed K."/>
            <person name="Tsang A."/>
            <person name="Wiebenga A."/>
            <person name="Young D."/>
            <person name="Pisabarro A."/>
            <person name="Eastwood D.C."/>
            <person name="Martin F."/>
            <person name="Cullen D."/>
            <person name="Grigoriev I.V."/>
            <person name="Hibbett D.S."/>
        </authorList>
    </citation>
    <scope>NUCLEOTIDE SEQUENCE [LARGE SCALE GENOMIC DNA]</scope>
    <source>
        <strain evidence="3 4">ATCC 11539</strain>
    </source>
</reference>
<dbReference type="GO" id="GO:0016538">
    <property type="term" value="F:cyclin-dependent protein serine/threonine kinase regulator activity"/>
    <property type="evidence" value="ECO:0007669"/>
    <property type="project" value="TreeGrafter"/>
</dbReference>
<protein>
    <recommendedName>
        <fullName evidence="2">Cyclin N-terminal domain-containing protein</fullName>
    </recommendedName>
</protein>